<reference evidence="10" key="2">
    <citation type="submission" date="2025-08" db="UniProtKB">
        <authorList>
            <consortium name="RefSeq"/>
        </authorList>
    </citation>
    <scope>IDENTIFICATION</scope>
    <source>
        <tissue evidence="10">Leaf</tissue>
    </source>
</reference>
<dbReference type="InterPro" id="IPR016177">
    <property type="entry name" value="DNA-bd_dom_sf"/>
</dbReference>
<dbReference type="RefSeq" id="XP_021853209.2">
    <property type="nucleotide sequence ID" value="XM_021997517.2"/>
</dbReference>
<dbReference type="InterPro" id="IPR036955">
    <property type="entry name" value="AP2/ERF_dom_sf"/>
</dbReference>
<dbReference type="KEGG" id="soe:110792698"/>
<feature type="region of interest" description="Disordered" evidence="7">
    <location>
        <begin position="225"/>
        <end position="249"/>
    </location>
</feature>
<evidence type="ECO:0000256" key="3">
    <source>
        <dbReference type="ARBA" id="ARBA00023015"/>
    </source>
</evidence>
<evidence type="ECO:0000256" key="6">
    <source>
        <dbReference type="ARBA" id="ARBA00023242"/>
    </source>
</evidence>
<dbReference type="SUPFAM" id="SSF54171">
    <property type="entry name" value="DNA-binding domain"/>
    <property type="match status" value="1"/>
</dbReference>
<reference evidence="9" key="1">
    <citation type="journal article" date="2021" name="Nat. Commun.">
        <title>Genomic analyses provide insights into spinach domestication and the genetic basis of agronomic traits.</title>
        <authorList>
            <person name="Cai X."/>
            <person name="Sun X."/>
            <person name="Xu C."/>
            <person name="Sun H."/>
            <person name="Wang X."/>
            <person name="Ge C."/>
            <person name="Zhang Z."/>
            <person name="Wang Q."/>
            <person name="Fei Z."/>
            <person name="Jiao C."/>
            <person name="Wang Q."/>
        </authorList>
    </citation>
    <scope>NUCLEOTIDE SEQUENCE [LARGE SCALE GENOMIC DNA]</scope>
    <source>
        <strain evidence="9">cv. Varoflay</strain>
    </source>
</reference>
<feature type="compositionally biased region" description="Low complexity" evidence="7">
    <location>
        <begin position="228"/>
        <end position="241"/>
    </location>
</feature>
<feature type="domain" description="AP2/ERF" evidence="8">
    <location>
        <begin position="49"/>
        <end position="106"/>
    </location>
</feature>
<keyword evidence="3" id="KW-0805">Transcription regulation</keyword>
<dbReference type="GO" id="GO:0003700">
    <property type="term" value="F:DNA-binding transcription factor activity"/>
    <property type="evidence" value="ECO:0007669"/>
    <property type="project" value="InterPro"/>
</dbReference>
<dbReference type="Proteomes" id="UP000813463">
    <property type="component" value="Chromosome 1"/>
</dbReference>
<dbReference type="InterPro" id="IPR001471">
    <property type="entry name" value="AP2/ERF_dom"/>
</dbReference>
<dbReference type="Pfam" id="PF00847">
    <property type="entry name" value="AP2"/>
    <property type="match status" value="1"/>
</dbReference>
<evidence type="ECO:0000256" key="7">
    <source>
        <dbReference type="SAM" id="MobiDB-lite"/>
    </source>
</evidence>
<keyword evidence="9" id="KW-1185">Reference proteome</keyword>
<evidence type="ECO:0000256" key="2">
    <source>
        <dbReference type="ARBA" id="ARBA00022745"/>
    </source>
</evidence>
<keyword evidence="2" id="KW-0936">Ethylene signaling pathway</keyword>
<name>A0A9R0JZU6_SPIOL</name>
<dbReference type="PROSITE" id="PS51032">
    <property type="entry name" value="AP2_ERF"/>
    <property type="match status" value="1"/>
</dbReference>
<dbReference type="Gene3D" id="3.30.730.10">
    <property type="entry name" value="AP2/ERF domain"/>
    <property type="match status" value="1"/>
</dbReference>
<keyword evidence="4" id="KW-0238">DNA-binding</keyword>
<dbReference type="GO" id="GO:0005634">
    <property type="term" value="C:nucleus"/>
    <property type="evidence" value="ECO:0007669"/>
    <property type="project" value="UniProtKB-SubCell"/>
</dbReference>
<evidence type="ECO:0000313" key="9">
    <source>
        <dbReference type="Proteomes" id="UP000813463"/>
    </source>
</evidence>
<feature type="region of interest" description="Disordered" evidence="7">
    <location>
        <begin position="126"/>
        <end position="151"/>
    </location>
</feature>
<dbReference type="CDD" id="cd00018">
    <property type="entry name" value="AP2"/>
    <property type="match status" value="1"/>
</dbReference>
<accession>A0A9R0JZU6</accession>
<dbReference type="GeneID" id="110792698"/>
<protein>
    <submittedName>
        <fullName evidence="10">Ethylene-responsive transcription factor ESR1-like</fullName>
    </submittedName>
</protein>
<keyword evidence="6" id="KW-0539">Nucleus</keyword>
<dbReference type="GO" id="GO:0003677">
    <property type="term" value="F:DNA binding"/>
    <property type="evidence" value="ECO:0007669"/>
    <property type="project" value="UniProtKB-KW"/>
</dbReference>
<keyword evidence="5" id="KW-0804">Transcription</keyword>
<sequence>MEQQFKHHNHFTTSYTHSFVDHHHHHNPIEKLAEPTATTTATATAKTTRYRGVRRRPWGRYAAEIRDPQSKERRWLGTYDTAEEAACAYDCAARAMRGSKARTNFTYGPSLLSDHDIMYPPPLPPFLNSPASKKKSHPSIKSTKVNPSPPNNPTFVEWLNSAQITQNHHQNNHVMMMMINGSDDGNCGMMMGFSDESPAPALQRNNNNNMNCNKFSDLFPSSSPHGNSLMLLPPSSSSSSSAVNHENDDDYHQKDDMMDFFPSEPSETSGLLEEIIEKYFPKRNPTKSYTEHPSCITPDNNTQNDNFGVCFDANYYNIGGGGGGGGGGGVSGGGFDTVPFQGSMTAALGGVIGGGGGGGGGGNYEMIGLPQYQYNEAMMLDDRHIGGLFQYNELYNMLAAPRGAKCLGH</sequence>
<organism evidence="9 10">
    <name type="scientific">Spinacia oleracea</name>
    <name type="common">Spinach</name>
    <dbReference type="NCBI Taxonomy" id="3562"/>
    <lineage>
        <taxon>Eukaryota</taxon>
        <taxon>Viridiplantae</taxon>
        <taxon>Streptophyta</taxon>
        <taxon>Embryophyta</taxon>
        <taxon>Tracheophyta</taxon>
        <taxon>Spermatophyta</taxon>
        <taxon>Magnoliopsida</taxon>
        <taxon>eudicotyledons</taxon>
        <taxon>Gunneridae</taxon>
        <taxon>Pentapetalae</taxon>
        <taxon>Caryophyllales</taxon>
        <taxon>Chenopodiaceae</taxon>
        <taxon>Chenopodioideae</taxon>
        <taxon>Anserineae</taxon>
        <taxon>Spinacia</taxon>
    </lineage>
</organism>
<dbReference type="PANTHER" id="PTHR31677:SF146">
    <property type="entry name" value="ETHYLENE-RESPONSIVE TRANSCRIPTION FACTOR ESR2"/>
    <property type="match status" value="1"/>
</dbReference>
<dbReference type="PRINTS" id="PR00367">
    <property type="entry name" value="ETHRSPELEMNT"/>
</dbReference>
<evidence type="ECO:0000256" key="1">
    <source>
        <dbReference type="ARBA" id="ARBA00004123"/>
    </source>
</evidence>
<evidence type="ECO:0000256" key="4">
    <source>
        <dbReference type="ARBA" id="ARBA00023125"/>
    </source>
</evidence>
<proteinExistence type="predicted"/>
<evidence type="ECO:0000256" key="5">
    <source>
        <dbReference type="ARBA" id="ARBA00023163"/>
    </source>
</evidence>
<dbReference type="AlphaFoldDB" id="A0A9R0JZU6"/>
<dbReference type="SMART" id="SM00380">
    <property type="entry name" value="AP2"/>
    <property type="match status" value="1"/>
</dbReference>
<dbReference type="GO" id="GO:0009873">
    <property type="term" value="P:ethylene-activated signaling pathway"/>
    <property type="evidence" value="ECO:0007669"/>
    <property type="project" value="UniProtKB-KW"/>
</dbReference>
<evidence type="ECO:0000313" key="10">
    <source>
        <dbReference type="RefSeq" id="XP_021853209.2"/>
    </source>
</evidence>
<evidence type="ECO:0000259" key="8">
    <source>
        <dbReference type="PROSITE" id="PS51032"/>
    </source>
</evidence>
<comment type="subcellular location">
    <subcellularLocation>
        <location evidence="1">Nucleus</location>
    </subcellularLocation>
</comment>
<dbReference type="PANTHER" id="PTHR31677">
    <property type="entry name" value="AP2 DOMAIN CLASS TRANSCRIPTION FACTOR"/>
    <property type="match status" value="1"/>
</dbReference>
<gene>
    <name evidence="10" type="primary">LOC110792698</name>
</gene>